<feature type="domain" description="Mga helix-turn-helix" evidence="3">
    <location>
        <begin position="92"/>
        <end position="168"/>
    </location>
</feature>
<dbReference type="InterPro" id="IPR050661">
    <property type="entry name" value="BglG_antiterminators"/>
</dbReference>
<dbReference type="Proteomes" id="UP000297938">
    <property type="component" value="Unassembled WGS sequence"/>
</dbReference>
<dbReference type="InterPro" id="IPR007737">
    <property type="entry name" value="Mga_HTH"/>
</dbReference>
<comment type="caution">
    <text evidence="4">The sequence shown here is derived from an EMBL/GenBank/DDBJ whole genome shotgun (WGS) entry which is preliminary data.</text>
</comment>
<proteinExistence type="predicted"/>
<accession>A0A2R8A2X8</accession>
<dbReference type="PANTHER" id="PTHR30185">
    <property type="entry name" value="CRYPTIC BETA-GLUCOSIDE BGL OPERON ANTITERMINATOR"/>
    <property type="match status" value="1"/>
</dbReference>
<dbReference type="CDD" id="cd00133">
    <property type="entry name" value="PTS_IIB"/>
    <property type="match status" value="1"/>
</dbReference>
<keyword evidence="1" id="KW-0805">Transcription regulation</keyword>
<dbReference type="AlphaFoldDB" id="A0A2R8A2X8"/>
<protein>
    <recommendedName>
        <fullName evidence="3">Mga helix-turn-helix domain-containing protein</fullName>
    </recommendedName>
</protein>
<name>A0A2R8A2X8_CARDV</name>
<reference evidence="4 5" key="1">
    <citation type="journal article" date="2018" name="Int. J. Food Microbiol.">
        <title>Growth of Carnobacterium spp. isolated from chilled vacuum-packaged meat under relevant acidic conditions.</title>
        <authorList>
            <person name="Zhang P."/>
            <person name="Badoni M."/>
            <person name="Ganzle M."/>
            <person name="Yang X."/>
        </authorList>
    </citation>
    <scope>NUCLEOTIDE SEQUENCE [LARGE SCALE GENOMIC DNA]</scope>
    <source>
        <strain evidence="4 5">B2</strain>
    </source>
</reference>
<evidence type="ECO:0000256" key="2">
    <source>
        <dbReference type="ARBA" id="ARBA00023163"/>
    </source>
</evidence>
<sequence>MEKQEHFQFISDDTLLEIKIAMYLDKQSRYVSTEELSEEFNLSSFSARKISRNLEQHIEEYNTEGYSIDISTSYGTKLNVPIESDLKLFFIFIMEHSPNIQLVKSIFQGEFKTVTQYALDHHLSEATVRRNLNSVRKLLGNLKIGISNKNFNLTGSEKQIRYFFLLFFWRINRGLVWPFKTVSEQSMKLIVEGLSEKEYVAHLSPIEKKRLMFLLAITKIRINSNNHVEYDEIFLYSENYEKLKSDLVSLNYLSNLSRDEFYFMYQLFKGFAWFNNLSGELEFEEEHLLPAGVANVYTFNKIKHVLSNISVEQTKVEKEFLYSIHVLAHEFHNFSTDINGYDYTRLMNLHAFNLEQKIIKFIQTAKQQTHLSLYEEQKFLVPHYIMLLANVSKNLSFEKEIMVYLETALPKAIENFLVEQIKNYFRSRYNIKFFKLGEKIDEERVDVFLTTIPLDEYNEIYKNAQIIAINRELHFADYAKIEEALLNCLKKKQ</sequence>
<dbReference type="RefSeq" id="WP_109842217.1">
    <property type="nucleotide sequence ID" value="NZ_JBFUWC010000004.1"/>
</dbReference>
<dbReference type="Pfam" id="PF05043">
    <property type="entry name" value="Mga"/>
    <property type="match status" value="1"/>
</dbReference>
<organism evidence="4 5">
    <name type="scientific">Carnobacterium divergens</name>
    <name type="common">Lactobacillus divergens</name>
    <dbReference type="NCBI Taxonomy" id="2748"/>
    <lineage>
        <taxon>Bacteria</taxon>
        <taxon>Bacillati</taxon>
        <taxon>Bacillota</taxon>
        <taxon>Bacilli</taxon>
        <taxon>Lactobacillales</taxon>
        <taxon>Carnobacteriaceae</taxon>
        <taxon>Carnobacterium</taxon>
    </lineage>
</organism>
<keyword evidence="2" id="KW-0804">Transcription</keyword>
<evidence type="ECO:0000313" key="4">
    <source>
        <dbReference type="EMBL" id="TFJ27470.1"/>
    </source>
</evidence>
<dbReference type="EMBL" id="NRPP01000010">
    <property type="protein sequence ID" value="TFJ27470.1"/>
    <property type="molecule type" value="Genomic_DNA"/>
</dbReference>
<evidence type="ECO:0000256" key="1">
    <source>
        <dbReference type="ARBA" id="ARBA00023015"/>
    </source>
</evidence>
<dbReference type="PANTHER" id="PTHR30185:SF13">
    <property type="entry name" value="LICABCH OPERON REGULATOR-RELATED"/>
    <property type="match status" value="1"/>
</dbReference>
<evidence type="ECO:0000259" key="3">
    <source>
        <dbReference type="Pfam" id="PF05043"/>
    </source>
</evidence>
<evidence type="ECO:0000313" key="5">
    <source>
        <dbReference type="Proteomes" id="UP000297938"/>
    </source>
</evidence>
<gene>
    <name evidence="4" type="ORF">CKN69_06380</name>
</gene>
<dbReference type="STRING" id="2748.CDIV41_140180"/>